<comment type="similarity">
    <text evidence="1">Belongs to the IST1 family.</text>
</comment>
<keyword evidence="3" id="KW-1185">Reference proteome</keyword>
<dbReference type="EMBL" id="AWUE01013649">
    <property type="protein sequence ID" value="OMP06300.1"/>
    <property type="molecule type" value="Genomic_DNA"/>
</dbReference>
<dbReference type="InterPro" id="IPR042277">
    <property type="entry name" value="IST1-like"/>
</dbReference>
<reference evidence="3" key="1">
    <citation type="submission" date="2013-09" db="EMBL/GenBank/DDBJ databases">
        <title>Corchorus olitorius genome sequencing.</title>
        <authorList>
            <person name="Alam M."/>
            <person name="Haque M.S."/>
            <person name="Islam M.S."/>
            <person name="Emdad E.M."/>
            <person name="Islam M.M."/>
            <person name="Ahmed B."/>
            <person name="Halim A."/>
            <person name="Hossen Q.M.M."/>
            <person name="Hossain M.Z."/>
            <person name="Ahmed R."/>
            <person name="Khan M.M."/>
            <person name="Islam R."/>
            <person name="Rashid M.M."/>
            <person name="Khan S.A."/>
            <person name="Rahman M.S."/>
            <person name="Alam M."/>
            <person name="Yahiya A.S."/>
            <person name="Khan M.S."/>
            <person name="Azam M.S."/>
            <person name="Haque T."/>
            <person name="Lashkar M.Z.H."/>
            <person name="Akhand A.I."/>
            <person name="Morshed G."/>
            <person name="Roy S."/>
            <person name="Uddin K.S."/>
            <person name="Rabeya T."/>
            <person name="Hossain A.S."/>
            <person name="Chowdhury A."/>
            <person name="Snigdha A.R."/>
            <person name="Mortoza M.S."/>
            <person name="Matin S.A."/>
            <person name="Hoque S.M.E."/>
            <person name="Islam M.K."/>
            <person name="Roy D.K."/>
            <person name="Haider R."/>
            <person name="Moosa M.M."/>
            <person name="Elias S.M."/>
            <person name="Hasan A.M."/>
            <person name="Jahan S."/>
            <person name="Shafiuddin M."/>
            <person name="Mahmood N."/>
            <person name="Shommy N.S."/>
        </authorList>
    </citation>
    <scope>NUCLEOTIDE SEQUENCE [LARGE SCALE GENOMIC DNA]</scope>
    <source>
        <strain evidence="3">cv. O-4</strain>
    </source>
</reference>
<comment type="caution">
    <text evidence="2">The sequence shown here is derived from an EMBL/GenBank/DDBJ whole genome shotgun (WGS) entry which is preliminary data.</text>
</comment>
<dbReference type="Pfam" id="PF03398">
    <property type="entry name" value="Ist1"/>
    <property type="match status" value="1"/>
</dbReference>
<dbReference type="Proteomes" id="UP000187203">
    <property type="component" value="Unassembled WGS sequence"/>
</dbReference>
<accession>A0A1R3KGV2</accession>
<evidence type="ECO:0000313" key="2">
    <source>
        <dbReference type="EMBL" id="OMP06300.1"/>
    </source>
</evidence>
<dbReference type="GO" id="GO:0015031">
    <property type="term" value="P:protein transport"/>
    <property type="evidence" value="ECO:0007669"/>
    <property type="project" value="InterPro"/>
</dbReference>
<dbReference type="AlphaFoldDB" id="A0A1R3KGV2"/>
<organism evidence="2 3">
    <name type="scientific">Corchorus olitorius</name>
    <dbReference type="NCBI Taxonomy" id="93759"/>
    <lineage>
        <taxon>Eukaryota</taxon>
        <taxon>Viridiplantae</taxon>
        <taxon>Streptophyta</taxon>
        <taxon>Embryophyta</taxon>
        <taxon>Tracheophyta</taxon>
        <taxon>Spermatophyta</taxon>
        <taxon>Magnoliopsida</taxon>
        <taxon>eudicotyledons</taxon>
        <taxon>Gunneridae</taxon>
        <taxon>Pentapetalae</taxon>
        <taxon>rosids</taxon>
        <taxon>malvids</taxon>
        <taxon>Malvales</taxon>
        <taxon>Malvaceae</taxon>
        <taxon>Grewioideae</taxon>
        <taxon>Apeibeae</taxon>
        <taxon>Corchorus</taxon>
    </lineage>
</organism>
<dbReference type="OrthoDB" id="29853at2759"/>
<dbReference type="PANTHER" id="PTHR12161:SF44">
    <property type="entry name" value="REGULATOR OF VPS4 ACTIVITY IN THE MVB PATHWAY PROTEIN"/>
    <property type="match status" value="1"/>
</dbReference>
<evidence type="ECO:0000256" key="1">
    <source>
        <dbReference type="ARBA" id="ARBA00005536"/>
    </source>
</evidence>
<evidence type="ECO:0000313" key="3">
    <source>
        <dbReference type="Proteomes" id="UP000187203"/>
    </source>
</evidence>
<gene>
    <name evidence="2" type="ORF">COLO4_08215</name>
</gene>
<dbReference type="InterPro" id="IPR005061">
    <property type="entry name" value="Ist1"/>
</dbReference>
<dbReference type="STRING" id="93759.A0A1R3KGV2"/>
<name>A0A1R3KGV2_9ROSI</name>
<proteinExistence type="inferred from homology"/>
<dbReference type="PANTHER" id="PTHR12161">
    <property type="entry name" value="IST1 FAMILY MEMBER"/>
    <property type="match status" value="1"/>
</dbReference>
<sequence length="283" mass="31857">MDLRLLNWIKQSLIDGSHSEILKDLEASQSRSTSAQALSIAPTLKLSTSPAMGFTSIRRQNWEWQGLRISLSCFSMSGEIPAAIGNLTALVTLIRGNILDSLRYLNQLKYLLFEHIDVLEIDLFISLDIGEDDEIQFSIFVLLLIGGYKAKPHQLLSIKHLKTSQSPSTSASRSLYLCLIMHLMEKSSMQADYLISVGDTTWQMAEQLFKDESILAVYDMLDNFCEFTSTFSYHTLNKDCPNDINEAVSSLIFAFPRCADLPELPAIHKLLGALWLEVNNNRC</sequence>
<protein>
    <submittedName>
        <fullName evidence="2">Uncharacterized protein</fullName>
    </submittedName>
</protein>
<dbReference type="Gene3D" id="1.20.1260.60">
    <property type="entry name" value="Vacuolar protein sorting-associated protein Ist1"/>
    <property type="match status" value="1"/>
</dbReference>